<dbReference type="EMBL" id="CP071462">
    <property type="protein sequence ID" value="QSW98163.1"/>
    <property type="molecule type" value="Genomic_DNA"/>
</dbReference>
<proteinExistence type="predicted"/>
<keyword evidence="2" id="KW-1185">Reference proteome</keyword>
<sequence length="176" mass="19913">MSTQSSGESAALERSVKNPNSNCEYAIKTRPAVQYVLAKSSDNYVSERRVQAILFSAEVNWQSNNDYSLLDATFEKIRRGVYSKEIRKAFQSLGLRSRRAYHDGYQTRKFDTRPVDTPDQNEVDGKEVEEAFDMLDAVLDDVRDVPEDDIMGWCLNLEDVRSLNSGTVITLDSLSA</sequence>
<dbReference type="AlphaFoldDB" id="A0A8A2V8E5"/>
<dbReference type="KEGG" id="hakz:J0X25_12160"/>
<evidence type="ECO:0000313" key="1">
    <source>
        <dbReference type="EMBL" id="QSW98163.1"/>
    </source>
</evidence>
<dbReference type="GeneID" id="63188071"/>
<evidence type="ECO:0000313" key="2">
    <source>
        <dbReference type="Proteomes" id="UP000663203"/>
    </source>
</evidence>
<gene>
    <name evidence="1" type="ORF">J0X25_12160</name>
</gene>
<dbReference type="RefSeq" id="WP_207287780.1">
    <property type="nucleotide sequence ID" value="NZ_CP071462.1"/>
</dbReference>
<reference evidence="1 2" key="1">
    <citation type="submission" date="2021-03" db="EMBL/GenBank/DDBJ databases">
        <title>Haloterrigena longa sp. nov. and Haloterrigena limicola sp. nov., extremely halophilic archaea isolated from a salt lake.</title>
        <authorList>
            <person name="Henglin C."/>
        </authorList>
    </citation>
    <scope>NUCLEOTIDE SEQUENCE [LARGE SCALE GENOMIC DNA]</scope>
    <source>
        <strain evidence="1 2">KZCA68</strain>
    </source>
</reference>
<name>A0A8A2V8E5_9EURY</name>
<organism evidence="1 2">
    <name type="scientific">Haloterrigena alkaliphila</name>
    <dbReference type="NCBI Taxonomy" id="2816475"/>
    <lineage>
        <taxon>Archaea</taxon>
        <taxon>Methanobacteriati</taxon>
        <taxon>Methanobacteriota</taxon>
        <taxon>Stenosarchaea group</taxon>
        <taxon>Halobacteria</taxon>
        <taxon>Halobacteriales</taxon>
        <taxon>Natrialbaceae</taxon>
        <taxon>Haloterrigena</taxon>
    </lineage>
</organism>
<accession>A0A8A2V8E5</accession>
<protein>
    <submittedName>
        <fullName evidence="1">Uncharacterized protein</fullName>
    </submittedName>
</protein>
<dbReference type="Proteomes" id="UP000663203">
    <property type="component" value="Chromosome"/>
</dbReference>